<evidence type="ECO:0000256" key="1">
    <source>
        <dbReference type="SAM" id="SignalP"/>
    </source>
</evidence>
<dbReference type="OrthoDB" id="274080at2"/>
<feature type="signal peptide" evidence="1">
    <location>
        <begin position="1"/>
        <end position="27"/>
    </location>
</feature>
<dbReference type="EMBL" id="CP036278">
    <property type="protein sequence ID" value="QDU54371.1"/>
    <property type="molecule type" value="Genomic_DNA"/>
</dbReference>
<evidence type="ECO:0000313" key="3">
    <source>
        <dbReference type="Proteomes" id="UP000315750"/>
    </source>
</evidence>
<sequence length="260" mass="28623" precursor="true">MLNRSALLALPLMAVCLAMSFASRTNAMGGTSMVATEGQPAFILPGLPEGTAAVLNDPARTFGWNSWFSEWPNDVNQYAFKIESTDDVNRLLELLAAIQCDVRQVKLSHLKEPSGLGWVTKLDEGNDTPVVFSVGNQKRIDQWYAQVRKPFGVMEFTAAPVAVPPTLTLFVQNEKIKLDELKIPDGLAVDFGYVPTVFHQANTKLEAGTEKPDSTSLIEKAKEAADQPTSETLDHIAKYLEARREQQAGQEEPCVETNEE</sequence>
<dbReference type="AlphaFoldDB" id="A0A518AI15"/>
<evidence type="ECO:0000313" key="2">
    <source>
        <dbReference type="EMBL" id="QDU54371.1"/>
    </source>
</evidence>
<organism evidence="2 3">
    <name type="scientific">Aeoliella mucimassa</name>
    <dbReference type="NCBI Taxonomy" id="2527972"/>
    <lineage>
        <taxon>Bacteria</taxon>
        <taxon>Pseudomonadati</taxon>
        <taxon>Planctomycetota</taxon>
        <taxon>Planctomycetia</taxon>
        <taxon>Pirellulales</taxon>
        <taxon>Lacipirellulaceae</taxon>
        <taxon>Aeoliella</taxon>
    </lineage>
</organism>
<gene>
    <name evidence="2" type="ORF">Pan181_05520</name>
</gene>
<keyword evidence="1" id="KW-0732">Signal</keyword>
<keyword evidence="3" id="KW-1185">Reference proteome</keyword>
<protein>
    <submittedName>
        <fullName evidence="2">Uncharacterized protein</fullName>
    </submittedName>
</protein>
<dbReference type="Proteomes" id="UP000315750">
    <property type="component" value="Chromosome"/>
</dbReference>
<accession>A0A518AI15</accession>
<reference evidence="2 3" key="1">
    <citation type="submission" date="2019-02" db="EMBL/GenBank/DDBJ databases">
        <title>Deep-cultivation of Planctomycetes and their phenomic and genomic characterization uncovers novel biology.</title>
        <authorList>
            <person name="Wiegand S."/>
            <person name="Jogler M."/>
            <person name="Boedeker C."/>
            <person name="Pinto D."/>
            <person name="Vollmers J."/>
            <person name="Rivas-Marin E."/>
            <person name="Kohn T."/>
            <person name="Peeters S.H."/>
            <person name="Heuer A."/>
            <person name="Rast P."/>
            <person name="Oberbeckmann S."/>
            <person name="Bunk B."/>
            <person name="Jeske O."/>
            <person name="Meyerdierks A."/>
            <person name="Storesund J.E."/>
            <person name="Kallscheuer N."/>
            <person name="Luecker S."/>
            <person name="Lage O.M."/>
            <person name="Pohl T."/>
            <person name="Merkel B.J."/>
            <person name="Hornburger P."/>
            <person name="Mueller R.-W."/>
            <person name="Bruemmer F."/>
            <person name="Labrenz M."/>
            <person name="Spormann A.M."/>
            <person name="Op den Camp H."/>
            <person name="Overmann J."/>
            <person name="Amann R."/>
            <person name="Jetten M.S.M."/>
            <person name="Mascher T."/>
            <person name="Medema M.H."/>
            <person name="Devos D.P."/>
            <person name="Kaster A.-K."/>
            <person name="Ovreas L."/>
            <person name="Rohde M."/>
            <person name="Galperin M.Y."/>
            <person name="Jogler C."/>
        </authorList>
    </citation>
    <scope>NUCLEOTIDE SEQUENCE [LARGE SCALE GENOMIC DNA]</scope>
    <source>
        <strain evidence="2 3">Pan181</strain>
    </source>
</reference>
<proteinExistence type="predicted"/>
<feature type="chain" id="PRO_5021740615" evidence="1">
    <location>
        <begin position="28"/>
        <end position="260"/>
    </location>
</feature>
<dbReference type="KEGG" id="amuc:Pan181_05520"/>
<name>A0A518AI15_9BACT</name>
<dbReference type="RefSeq" id="WP_145245360.1">
    <property type="nucleotide sequence ID" value="NZ_CP036278.1"/>
</dbReference>